<evidence type="ECO:0000313" key="11">
    <source>
        <dbReference type="Proteomes" id="UP000279859"/>
    </source>
</evidence>
<dbReference type="OrthoDB" id="6844941at2"/>
<feature type="transmembrane region" description="Helical" evidence="9">
    <location>
        <begin position="23"/>
        <end position="45"/>
    </location>
</feature>
<evidence type="ECO:0000256" key="7">
    <source>
        <dbReference type="ARBA" id="ARBA00023136"/>
    </source>
</evidence>
<keyword evidence="11" id="KW-1185">Reference proteome</keyword>
<keyword evidence="4" id="KW-0997">Cell inner membrane</keyword>
<dbReference type="GO" id="GO:0022857">
    <property type="term" value="F:transmembrane transporter activity"/>
    <property type="evidence" value="ECO:0007669"/>
    <property type="project" value="InterPro"/>
</dbReference>
<evidence type="ECO:0000256" key="2">
    <source>
        <dbReference type="ARBA" id="ARBA00022448"/>
    </source>
</evidence>
<dbReference type="RefSeq" id="WP_123045972.1">
    <property type="nucleotide sequence ID" value="NZ_RDSR01000013.1"/>
</dbReference>
<evidence type="ECO:0000256" key="3">
    <source>
        <dbReference type="ARBA" id="ARBA00022475"/>
    </source>
</evidence>
<proteinExistence type="predicted"/>
<dbReference type="PANTHER" id="PTHR32196:SF71">
    <property type="entry name" value="AUTOINDUCER 2 IMPORT SYSTEM PERMEASE PROTEIN LSRD"/>
    <property type="match status" value="1"/>
</dbReference>
<comment type="subcellular location">
    <subcellularLocation>
        <location evidence="1">Cell membrane</location>
        <topology evidence="1">Multi-pass membrane protein</topology>
    </subcellularLocation>
</comment>
<dbReference type="InterPro" id="IPR001851">
    <property type="entry name" value="ABC_transp_permease"/>
</dbReference>
<name>A0A3M8L9N0_9MICO</name>
<dbReference type="GO" id="GO:0005886">
    <property type="term" value="C:plasma membrane"/>
    <property type="evidence" value="ECO:0007669"/>
    <property type="project" value="UniProtKB-SubCell"/>
</dbReference>
<organism evidence="10 11">
    <name type="scientific">Cryobacterium tepidiphilum</name>
    <dbReference type="NCBI Taxonomy" id="2486026"/>
    <lineage>
        <taxon>Bacteria</taxon>
        <taxon>Bacillati</taxon>
        <taxon>Actinomycetota</taxon>
        <taxon>Actinomycetes</taxon>
        <taxon>Micrococcales</taxon>
        <taxon>Microbacteriaceae</taxon>
        <taxon>Cryobacterium</taxon>
    </lineage>
</organism>
<keyword evidence="2" id="KW-0813">Transport</keyword>
<keyword evidence="5 9" id="KW-0812">Transmembrane</keyword>
<evidence type="ECO:0000256" key="1">
    <source>
        <dbReference type="ARBA" id="ARBA00004651"/>
    </source>
</evidence>
<feature type="transmembrane region" description="Helical" evidence="9">
    <location>
        <begin position="287"/>
        <end position="307"/>
    </location>
</feature>
<evidence type="ECO:0000256" key="6">
    <source>
        <dbReference type="ARBA" id="ARBA00022989"/>
    </source>
</evidence>
<dbReference type="CDD" id="cd06579">
    <property type="entry name" value="TM_PBP1_transp_AraH_like"/>
    <property type="match status" value="1"/>
</dbReference>
<sequence>MTTSISRYNTAPLPMRVRVLRSFATPGGAIYLLLAALLIALILYNPGLAAPDQLMRFIGRTAPVAIVAAGQYFVIVSGELDLSMAAVIAAQVVLAGNLIGQNAARILPVVLLMIGLGAAVGLVNGVITTLLKVPSFIATLGTSLAISGLTFYATGGAPSGNPVNSFRAIGRDGFENVPILGFLPYSVVVLMALVVLAAWLMRKPFGRTLIAAGDNPVATSLSGASVWWLRTRAFILSSLASTVAAVLLVGYAGVSPVVGDGYDFAAITAVVLGGVALSGGRGWLMSAVAAAFALEVLFSLLSFVGVASTWRPAVQGAIILVALGAPLIRWRRRAFSASPGIPVASPAPSPGEEVSA</sequence>
<evidence type="ECO:0000256" key="5">
    <source>
        <dbReference type="ARBA" id="ARBA00022692"/>
    </source>
</evidence>
<evidence type="ECO:0000256" key="9">
    <source>
        <dbReference type="SAM" id="Phobius"/>
    </source>
</evidence>
<feature type="transmembrane region" description="Helical" evidence="9">
    <location>
        <begin position="106"/>
        <end position="127"/>
    </location>
</feature>
<evidence type="ECO:0000256" key="4">
    <source>
        <dbReference type="ARBA" id="ARBA00022519"/>
    </source>
</evidence>
<dbReference type="Pfam" id="PF02653">
    <property type="entry name" value="BPD_transp_2"/>
    <property type="match status" value="1"/>
</dbReference>
<evidence type="ECO:0000256" key="8">
    <source>
        <dbReference type="ARBA" id="ARBA00039381"/>
    </source>
</evidence>
<feature type="transmembrane region" description="Helical" evidence="9">
    <location>
        <begin position="313"/>
        <end position="330"/>
    </location>
</feature>
<dbReference type="Proteomes" id="UP000279859">
    <property type="component" value="Unassembled WGS sequence"/>
</dbReference>
<feature type="transmembrane region" description="Helical" evidence="9">
    <location>
        <begin position="264"/>
        <end position="280"/>
    </location>
</feature>
<feature type="transmembrane region" description="Helical" evidence="9">
    <location>
        <begin position="182"/>
        <end position="201"/>
    </location>
</feature>
<evidence type="ECO:0000313" key="10">
    <source>
        <dbReference type="EMBL" id="RNE62207.1"/>
    </source>
</evidence>
<keyword evidence="3" id="KW-1003">Cell membrane</keyword>
<gene>
    <name evidence="10" type="ORF">EEJ31_08980</name>
</gene>
<feature type="transmembrane region" description="Helical" evidence="9">
    <location>
        <begin position="82"/>
        <end position="99"/>
    </location>
</feature>
<reference evidence="10 11" key="1">
    <citation type="submission" date="2018-11" db="EMBL/GenBank/DDBJ databases">
        <title>Cryobacterium sp. nov., isolated from rhizosphere soil of lettuce.</title>
        <authorList>
            <person name="Wang Y."/>
        </authorList>
    </citation>
    <scope>NUCLEOTIDE SEQUENCE [LARGE SCALE GENOMIC DNA]</scope>
    <source>
        <strain evidence="10 11">NEAU-85</strain>
    </source>
</reference>
<keyword evidence="6 9" id="KW-1133">Transmembrane helix</keyword>
<dbReference type="PANTHER" id="PTHR32196">
    <property type="entry name" value="ABC TRANSPORTER PERMEASE PROTEIN YPHD-RELATED-RELATED"/>
    <property type="match status" value="1"/>
</dbReference>
<dbReference type="EMBL" id="RDSR01000013">
    <property type="protein sequence ID" value="RNE62207.1"/>
    <property type="molecule type" value="Genomic_DNA"/>
</dbReference>
<keyword evidence="7 9" id="KW-0472">Membrane</keyword>
<feature type="transmembrane region" description="Helical" evidence="9">
    <location>
        <begin position="233"/>
        <end position="252"/>
    </location>
</feature>
<feature type="transmembrane region" description="Helical" evidence="9">
    <location>
        <begin position="57"/>
        <end position="76"/>
    </location>
</feature>
<protein>
    <recommendedName>
        <fullName evidence="8">Autoinducer 2 import system permease protein LsrD</fullName>
    </recommendedName>
</protein>
<comment type="caution">
    <text evidence="10">The sequence shown here is derived from an EMBL/GenBank/DDBJ whole genome shotgun (WGS) entry which is preliminary data.</text>
</comment>
<accession>A0A3M8L9N0</accession>
<dbReference type="AlphaFoldDB" id="A0A3M8L9N0"/>